<reference evidence="2 3" key="1">
    <citation type="submission" date="2014-12" db="EMBL/GenBank/DDBJ databases">
        <title>Genomes of Geoalkalibacter ferrihydriticus and Geoalkalibacter subterraneus, two haloalkaliphilic metal-reducing members of the Geobacteraceae.</title>
        <authorList>
            <person name="Badalamenti J.P."/>
            <person name="Torres C.I."/>
            <person name="Krajmalnik-Brown R."/>
            <person name="Bond D.R."/>
        </authorList>
    </citation>
    <scope>NUCLEOTIDE SEQUENCE [LARGE SCALE GENOMIC DNA]</scope>
    <source>
        <strain evidence="2 3">DSM 17813</strain>
    </source>
</reference>
<dbReference type="AlphaFoldDB" id="A0A0C2HUG5"/>
<feature type="chain" id="PRO_5002161967" description="Lipoprotein" evidence="1">
    <location>
        <begin position="22"/>
        <end position="110"/>
    </location>
</feature>
<dbReference type="Proteomes" id="UP000035068">
    <property type="component" value="Unassembled WGS sequence"/>
</dbReference>
<name>A0A0C2HUG5_9BACT</name>
<keyword evidence="1" id="KW-0732">Signal</keyword>
<evidence type="ECO:0000256" key="1">
    <source>
        <dbReference type="SAM" id="SignalP"/>
    </source>
</evidence>
<gene>
    <name evidence="2" type="ORF">GFER_09765</name>
</gene>
<organism evidence="2 3">
    <name type="scientific">Geoalkalibacter ferrihydriticus DSM 17813</name>
    <dbReference type="NCBI Taxonomy" id="1121915"/>
    <lineage>
        <taxon>Bacteria</taxon>
        <taxon>Pseudomonadati</taxon>
        <taxon>Thermodesulfobacteriota</taxon>
        <taxon>Desulfuromonadia</taxon>
        <taxon>Desulfuromonadales</taxon>
        <taxon>Geoalkalibacteraceae</taxon>
        <taxon>Geoalkalibacter</taxon>
    </lineage>
</organism>
<protein>
    <recommendedName>
        <fullName evidence="4">Lipoprotein</fullName>
    </recommendedName>
</protein>
<evidence type="ECO:0008006" key="4">
    <source>
        <dbReference type="Google" id="ProtNLM"/>
    </source>
</evidence>
<accession>A0A0C2HUG5</accession>
<evidence type="ECO:0000313" key="3">
    <source>
        <dbReference type="Proteomes" id="UP000035068"/>
    </source>
</evidence>
<dbReference type="RefSeq" id="WP_040099021.1">
    <property type="nucleotide sequence ID" value="NZ_JWJD01000003.1"/>
</dbReference>
<proteinExistence type="predicted"/>
<dbReference type="PROSITE" id="PS51257">
    <property type="entry name" value="PROKAR_LIPOPROTEIN"/>
    <property type="match status" value="1"/>
</dbReference>
<sequence length="110" mass="12378">MKVIIHWVRLFLLAALLTACAAGAGQRTADLLEKEHQVMSDEEIRAYYQSLSDQLARESRALRTSGNVGYGTGSFGVGATRGMADEAQVQALRERWNEVRQELRRRELMP</sequence>
<dbReference type="EMBL" id="JWJD01000003">
    <property type="protein sequence ID" value="KIH76472.1"/>
    <property type="molecule type" value="Genomic_DNA"/>
</dbReference>
<feature type="signal peptide" evidence="1">
    <location>
        <begin position="1"/>
        <end position="21"/>
    </location>
</feature>
<keyword evidence="3" id="KW-1185">Reference proteome</keyword>
<evidence type="ECO:0000313" key="2">
    <source>
        <dbReference type="EMBL" id="KIH76472.1"/>
    </source>
</evidence>
<comment type="caution">
    <text evidence="2">The sequence shown here is derived from an EMBL/GenBank/DDBJ whole genome shotgun (WGS) entry which is preliminary data.</text>
</comment>